<gene>
    <name evidence="3" type="ORF">E5347_12310</name>
</gene>
<proteinExistence type="predicted"/>
<dbReference type="Gene3D" id="1.25.40.10">
    <property type="entry name" value="Tetratricopeptide repeat domain"/>
    <property type="match status" value="1"/>
</dbReference>
<name>A0A4S2DHE1_9CLOT</name>
<accession>A0A4S2DHE1</accession>
<comment type="caution">
    <text evidence="3">The sequence shown here is derived from an EMBL/GenBank/DDBJ whole genome shotgun (WGS) entry which is preliminary data.</text>
</comment>
<dbReference type="OrthoDB" id="1934744at2"/>
<dbReference type="InterPro" id="IPR011990">
    <property type="entry name" value="TPR-like_helical_dom_sf"/>
</dbReference>
<evidence type="ECO:0000313" key="4">
    <source>
        <dbReference type="Proteomes" id="UP000306888"/>
    </source>
</evidence>
<keyword evidence="1" id="KW-0802">TPR repeat</keyword>
<sequence>MKRKKLIKLLISTVILVPLLFISCNNSSKKITISDDTQSEVALEESEVLAAITDGEKLIDEGKFEEAKEEFIKAITLDKTNKEMYLRIKDKYLSVDKTDEAYYFIKTAVTNNVDVDNMKSVLKDISNKFEKINIQTSVYQNGNYSLPQQVTTMISGEQVNIPVSWENQVVDTANVGTSTFQGYNEEYGRSITVELTVLENVYDKQIGSINKIYTSNGKTYIDVDLVEFYTGTEAVTKALEDNAPLDYTEDNIAYLAPGYYIRNKFSTITTYEVSNSSSFKLLKHDLQRLGYDIDTSGNSAITIDSSLDDFKSYIELANKDYEISFTDFGTPYPHKETLCWIELKNNSAYSIYRKFTP</sequence>
<dbReference type="AlphaFoldDB" id="A0A4S2DHE1"/>
<dbReference type="EMBL" id="SRYR01000007">
    <property type="protein sequence ID" value="TGY41506.1"/>
    <property type="molecule type" value="Genomic_DNA"/>
</dbReference>
<dbReference type="RefSeq" id="WP_136007527.1">
    <property type="nucleotide sequence ID" value="NZ_SRYR01000007.1"/>
</dbReference>
<protein>
    <recommendedName>
        <fullName evidence="2">Bacterial Ig-like domain-containing protein</fullName>
    </recommendedName>
</protein>
<dbReference type="SUPFAM" id="SSF48452">
    <property type="entry name" value="TPR-like"/>
    <property type="match status" value="1"/>
</dbReference>
<dbReference type="PROSITE" id="PS51257">
    <property type="entry name" value="PROKAR_LIPOPROTEIN"/>
    <property type="match status" value="1"/>
</dbReference>
<evidence type="ECO:0000259" key="2">
    <source>
        <dbReference type="Pfam" id="PF07532"/>
    </source>
</evidence>
<dbReference type="Pfam" id="PF07532">
    <property type="entry name" value="Big_4"/>
    <property type="match status" value="1"/>
</dbReference>
<dbReference type="InterPro" id="IPR019734">
    <property type="entry name" value="TPR_rpt"/>
</dbReference>
<feature type="repeat" description="TPR" evidence="1">
    <location>
        <begin position="48"/>
        <end position="81"/>
    </location>
</feature>
<reference evidence="3 4" key="1">
    <citation type="submission" date="2019-04" db="EMBL/GenBank/DDBJ databases">
        <title>Microbes associate with the intestines of laboratory mice.</title>
        <authorList>
            <person name="Navarre W."/>
            <person name="Wong E."/>
            <person name="Huang K."/>
            <person name="Tropini C."/>
            <person name="Ng K."/>
            <person name="Yu B."/>
        </authorList>
    </citation>
    <scope>NUCLEOTIDE SEQUENCE [LARGE SCALE GENOMIC DNA]</scope>
    <source>
        <strain evidence="3 4">NM50_B9-20</strain>
    </source>
</reference>
<keyword evidence="4" id="KW-1185">Reference proteome</keyword>
<dbReference type="InterPro" id="IPR011081">
    <property type="entry name" value="Big_4"/>
</dbReference>
<evidence type="ECO:0000256" key="1">
    <source>
        <dbReference type="PROSITE-ProRule" id="PRU00339"/>
    </source>
</evidence>
<dbReference type="PROSITE" id="PS50005">
    <property type="entry name" value="TPR"/>
    <property type="match status" value="1"/>
</dbReference>
<organism evidence="3 4">
    <name type="scientific">Clostridium sartagoforme</name>
    <dbReference type="NCBI Taxonomy" id="84031"/>
    <lineage>
        <taxon>Bacteria</taxon>
        <taxon>Bacillati</taxon>
        <taxon>Bacillota</taxon>
        <taxon>Clostridia</taxon>
        <taxon>Eubacteriales</taxon>
        <taxon>Clostridiaceae</taxon>
        <taxon>Clostridium</taxon>
    </lineage>
</organism>
<dbReference type="Proteomes" id="UP000306888">
    <property type="component" value="Unassembled WGS sequence"/>
</dbReference>
<evidence type="ECO:0000313" key="3">
    <source>
        <dbReference type="EMBL" id="TGY41506.1"/>
    </source>
</evidence>
<feature type="domain" description="Bacterial Ig-like" evidence="2">
    <location>
        <begin position="133"/>
        <end position="183"/>
    </location>
</feature>